<dbReference type="InterPro" id="IPR047001">
    <property type="entry name" value="MnmG_C_subdom"/>
</dbReference>
<dbReference type="InterPro" id="IPR044920">
    <property type="entry name" value="MnmG_C_subdom_sf"/>
</dbReference>
<comment type="subcellular location">
    <subcellularLocation>
        <location evidence="12">Cytoplasm</location>
    </subcellularLocation>
</comment>
<evidence type="ECO:0000256" key="3">
    <source>
        <dbReference type="ARBA" id="ARBA00007653"/>
    </source>
</evidence>
<evidence type="ECO:0000313" key="14">
    <source>
        <dbReference type="EMBL" id="SDZ04394.1"/>
    </source>
</evidence>
<dbReference type="FunFam" id="1.10.150.570:FF:000001">
    <property type="entry name" value="tRNA uridine 5-carboxymethylaminomethyl modification enzyme MnmG"/>
    <property type="match status" value="1"/>
</dbReference>
<comment type="function">
    <text evidence="2 12">NAD-binding protein involved in the addition of a carboxymethylaminomethyl (cmnm) group at the wobble position (U34) of certain tRNAs, forming tRNA-cmnm(5)s(2)U34.</text>
</comment>
<dbReference type="InterPro" id="IPR004416">
    <property type="entry name" value="MnmG"/>
</dbReference>
<dbReference type="SUPFAM" id="SSF51905">
    <property type="entry name" value="FAD/NAD(P)-binding domain"/>
    <property type="match status" value="1"/>
</dbReference>
<dbReference type="InterPro" id="IPR002218">
    <property type="entry name" value="MnmG-rel"/>
</dbReference>
<dbReference type="PANTHER" id="PTHR11806">
    <property type="entry name" value="GLUCOSE INHIBITED DIVISION PROTEIN A"/>
    <property type="match status" value="1"/>
</dbReference>
<dbReference type="InterPro" id="IPR049312">
    <property type="entry name" value="GIDA_C_N"/>
</dbReference>
<dbReference type="RefSeq" id="WP_093314286.1">
    <property type="nucleotide sequence ID" value="NZ_FNPV01000007.1"/>
</dbReference>
<keyword evidence="5 12" id="KW-0963">Cytoplasm</keyword>
<evidence type="ECO:0000256" key="11">
    <source>
        <dbReference type="ARBA" id="ARBA00031800"/>
    </source>
</evidence>
<dbReference type="SMART" id="SM01228">
    <property type="entry name" value="GIDA_assoc_3"/>
    <property type="match status" value="1"/>
</dbReference>
<keyword evidence="6 12" id="KW-0285">Flavoprotein</keyword>
<dbReference type="NCBIfam" id="TIGR00136">
    <property type="entry name" value="mnmG_gidA"/>
    <property type="match status" value="1"/>
</dbReference>
<dbReference type="Gene3D" id="3.50.50.60">
    <property type="entry name" value="FAD/NAD(P)-binding domain"/>
    <property type="match status" value="2"/>
</dbReference>
<protein>
    <recommendedName>
        <fullName evidence="4 12">tRNA uridine 5-carboxymethylaminomethyl modification enzyme MnmG</fullName>
    </recommendedName>
    <alternativeName>
        <fullName evidence="11 12">Glucose-inhibited division protein A</fullName>
    </alternativeName>
</protein>
<dbReference type="GO" id="GO:0050660">
    <property type="term" value="F:flavin adenine dinucleotide binding"/>
    <property type="evidence" value="ECO:0007669"/>
    <property type="project" value="UniProtKB-UniRule"/>
</dbReference>
<feature type="binding site" evidence="12">
    <location>
        <begin position="14"/>
        <end position="19"/>
    </location>
    <ligand>
        <name>FAD</name>
        <dbReference type="ChEBI" id="CHEBI:57692"/>
    </ligand>
</feature>
<evidence type="ECO:0000256" key="1">
    <source>
        <dbReference type="ARBA" id="ARBA00001974"/>
    </source>
</evidence>
<dbReference type="Pfam" id="PF01134">
    <property type="entry name" value="GIDA"/>
    <property type="match status" value="1"/>
</dbReference>
<dbReference type="OrthoDB" id="9815560at2"/>
<accession>A0A1H3PSZ9</accession>
<keyword evidence="7 12" id="KW-0819">tRNA processing</keyword>
<dbReference type="InterPro" id="IPR036188">
    <property type="entry name" value="FAD/NAD-bd_sf"/>
</dbReference>
<dbReference type="AlphaFoldDB" id="A0A1H3PSZ9"/>
<dbReference type="GO" id="GO:0030488">
    <property type="term" value="P:tRNA methylation"/>
    <property type="evidence" value="ECO:0007669"/>
    <property type="project" value="TreeGrafter"/>
</dbReference>
<dbReference type="EMBL" id="FNPV01000007">
    <property type="protein sequence ID" value="SDZ04394.1"/>
    <property type="molecule type" value="Genomic_DNA"/>
</dbReference>
<feature type="domain" description="tRNA uridine 5-carboxymethylaminomethyl modification enzyme C-terminal subdomain" evidence="13">
    <location>
        <begin position="545"/>
        <end position="616"/>
    </location>
</feature>
<evidence type="ECO:0000313" key="15">
    <source>
        <dbReference type="Proteomes" id="UP000199230"/>
    </source>
</evidence>
<dbReference type="FunFam" id="3.50.50.60:FF:000002">
    <property type="entry name" value="tRNA uridine 5-carboxymethylaminomethyl modification enzyme MnmG"/>
    <property type="match status" value="1"/>
</dbReference>
<evidence type="ECO:0000259" key="13">
    <source>
        <dbReference type="SMART" id="SM01228"/>
    </source>
</evidence>
<dbReference type="InterPro" id="IPR040131">
    <property type="entry name" value="MnmG_N"/>
</dbReference>
<keyword evidence="8 12" id="KW-0274">FAD</keyword>
<evidence type="ECO:0000256" key="10">
    <source>
        <dbReference type="ARBA" id="ARBA00025948"/>
    </source>
</evidence>
<sequence>MKFDAGNYDVIVVGAGHAGCEAALAPARMGYKTLLLTISLDAIAMLACNPSIGGTGKGHLVREVDALGGQMGLTTDEVFIQSKMLNTAKGPAVHSLRAQADKNQYHQSMKKTIENQENLELVQAEVVDLVIEDQKTKGVVARSGAIYRSQVVILATGVYLQSKIFIGEINYASGPSGMFPAQYLSEKLESYGIKLRRFKTGTPARVDGKTVDYSKMKREDGDQEIVPFSFLNENIDIQQIPCWLSRTTEETKAVIEANLHRSAMYRGDIHSTGVRYCPSIEDKIIKFNEKPTHQFFLEPEGRDTCEMYVQGMSTSLPEEVQLQMYRTMIGLENVKMMRPGYAIEYDCIDPTQLHLSLEMKDIQNLFCAGQFNGSSGYEEAAAQGLIAGINAVMKIRGEEAFVLDRSEAYIGVLIDDLVTKGTNEPYRMMTSRAEYRLVLRQDNADERLTEKAYQIGLATEERYERYLQKKEQVKKEMKRLEKTVIPPDQINAFLRKHKSAEIKVGISLKDAIKRPEISYEALKEIDRERPSDIKREVAHQCEVQIKYQGYIDKQMKHVEQFKKMEQRPLSPELDYGSIKGLRLEAQEKLSTIKPTSLGQASRITGVSPADIQVLLVFLEQQRRMKSL</sequence>
<evidence type="ECO:0000256" key="6">
    <source>
        <dbReference type="ARBA" id="ARBA00022630"/>
    </source>
</evidence>
<keyword evidence="15" id="KW-1185">Reference proteome</keyword>
<dbReference type="Gene3D" id="1.10.10.1800">
    <property type="entry name" value="tRNA uridine 5-carboxymethylaminomethyl modification enzyme MnmG/GidA"/>
    <property type="match status" value="1"/>
</dbReference>
<comment type="caution">
    <text evidence="12">Lacks conserved residue(s) required for the propagation of feature annotation.</text>
</comment>
<keyword evidence="9 12" id="KW-0520">NAD</keyword>
<feature type="binding site" evidence="12">
    <location>
        <begin position="273"/>
        <end position="287"/>
    </location>
    <ligand>
        <name>NAD(+)</name>
        <dbReference type="ChEBI" id="CHEBI:57540"/>
    </ligand>
</feature>
<dbReference type="Pfam" id="PF13932">
    <property type="entry name" value="SAM_GIDA_C"/>
    <property type="match status" value="1"/>
</dbReference>
<dbReference type="STRING" id="159292.SAMN05192546_10785"/>
<evidence type="ECO:0000256" key="7">
    <source>
        <dbReference type="ARBA" id="ARBA00022694"/>
    </source>
</evidence>
<dbReference type="Proteomes" id="UP000199230">
    <property type="component" value="Unassembled WGS sequence"/>
</dbReference>
<evidence type="ECO:0000256" key="4">
    <source>
        <dbReference type="ARBA" id="ARBA00020461"/>
    </source>
</evidence>
<name>A0A1H3PSZ9_9FIRM</name>
<dbReference type="FunFam" id="1.10.10.1800:FF:000001">
    <property type="entry name" value="tRNA uridine 5-carboxymethylaminomethyl modification enzyme MnmG"/>
    <property type="match status" value="1"/>
</dbReference>
<evidence type="ECO:0000256" key="8">
    <source>
        <dbReference type="ARBA" id="ARBA00022827"/>
    </source>
</evidence>
<dbReference type="Pfam" id="PF21680">
    <property type="entry name" value="GIDA_C_1st"/>
    <property type="match status" value="1"/>
</dbReference>
<evidence type="ECO:0000256" key="2">
    <source>
        <dbReference type="ARBA" id="ARBA00003717"/>
    </source>
</evidence>
<dbReference type="PROSITE" id="PS01281">
    <property type="entry name" value="GIDA_2"/>
    <property type="match status" value="1"/>
</dbReference>
<reference evidence="14 15" key="1">
    <citation type="submission" date="2016-10" db="EMBL/GenBank/DDBJ databases">
        <authorList>
            <person name="de Groot N.N."/>
        </authorList>
    </citation>
    <scope>NUCLEOTIDE SEQUENCE [LARGE SCALE GENOMIC DNA]</scope>
    <source>
        <strain evidence="14 15">APO</strain>
    </source>
</reference>
<dbReference type="PANTHER" id="PTHR11806:SF0">
    <property type="entry name" value="PROTEIN MTO1 HOMOLOG, MITOCHONDRIAL"/>
    <property type="match status" value="1"/>
</dbReference>
<comment type="cofactor">
    <cofactor evidence="1 12">
        <name>FAD</name>
        <dbReference type="ChEBI" id="CHEBI:57692"/>
    </cofactor>
</comment>
<dbReference type="HAMAP" id="MF_00129">
    <property type="entry name" value="MnmG_GidA"/>
    <property type="match status" value="1"/>
</dbReference>
<dbReference type="InterPro" id="IPR020595">
    <property type="entry name" value="MnmG-rel_CS"/>
</dbReference>
<dbReference type="PRINTS" id="PR00411">
    <property type="entry name" value="PNDRDTASEI"/>
</dbReference>
<dbReference type="InterPro" id="IPR026904">
    <property type="entry name" value="MnmG_C"/>
</dbReference>
<organism evidence="14 15">
    <name type="scientific">Tindallia californiensis</name>
    <dbReference type="NCBI Taxonomy" id="159292"/>
    <lineage>
        <taxon>Bacteria</taxon>
        <taxon>Bacillati</taxon>
        <taxon>Bacillota</taxon>
        <taxon>Clostridia</taxon>
        <taxon>Peptostreptococcales</taxon>
        <taxon>Tindalliaceae</taxon>
        <taxon>Tindallia</taxon>
    </lineage>
</organism>
<proteinExistence type="inferred from homology"/>
<dbReference type="GO" id="GO:0002098">
    <property type="term" value="P:tRNA wobble uridine modification"/>
    <property type="evidence" value="ECO:0007669"/>
    <property type="project" value="InterPro"/>
</dbReference>
<gene>
    <name evidence="12" type="primary">mnmG</name>
    <name evidence="12" type="synonym">gidA</name>
    <name evidence="14" type="ORF">SAMN05192546_10785</name>
</gene>
<comment type="subunit">
    <text evidence="10 12">Homodimer. Heterotetramer of two MnmE and two MnmG subunits.</text>
</comment>
<comment type="similarity">
    <text evidence="3 12">Belongs to the MnmG family.</text>
</comment>
<evidence type="ECO:0000256" key="5">
    <source>
        <dbReference type="ARBA" id="ARBA00022490"/>
    </source>
</evidence>
<evidence type="ECO:0000256" key="12">
    <source>
        <dbReference type="HAMAP-Rule" id="MF_00129"/>
    </source>
</evidence>
<dbReference type="Gene3D" id="1.10.150.570">
    <property type="entry name" value="GidA associated domain, C-terminal subdomain"/>
    <property type="match status" value="1"/>
</dbReference>
<dbReference type="PROSITE" id="PS01280">
    <property type="entry name" value="GIDA_1"/>
    <property type="match status" value="1"/>
</dbReference>
<evidence type="ECO:0000256" key="9">
    <source>
        <dbReference type="ARBA" id="ARBA00023027"/>
    </source>
</evidence>
<dbReference type="GO" id="GO:0005829">
    <property type="term" value="C:cytosol"/>
    <property type="evidence" value="ECO:0007669"/>
    <property type="project" value="TreeGrafter"/>
</dbReference>